<dbReference type="EMBL" id="JBBPBM010000010">
    <property type="protein sequence ID" value="KAK8565142.1"/>
    <property type="molecule type" value="Genomic_DNA"/>
</dbReference>
<proteinExistence type="predicted"/>
<dbReference type="Proteomes" id="UP001472677">
    <property type="component" value="Unassembled WGS sequence"/>
</dbReference>
<organism evidence="1 2">
    <name type="scientific">Hibiscus sabdariffa</name>
    <name type="common">roselle</name>
    <dbReference type="NCBI Taxonomy" id="183260"/>
    <lineage>
        <taxon>Eukaryota</taxon>
        <taxon>Viridiplantae</taxon>
        <taxon>Streptophyta</taxon>
        <taxon>Embryophyta</taxon>
        <taxon>Tracheophyta</taxon>
        <taxon>Spermatophyta</taxon>
        <taxon>Magnoliopsida</taxon>
        <taxon>eudicotyledons</taxon>
        <taxon>Gunneridae</taxon>
        <taxon>Pentapetalae</taxon>
        <taxon>rosids</taxon>
        <taxon>malvids</taxon>
        <taxon>Malvales</taxon>
        <taxon>Malvaceae</taxon>
        <taxon>Malvoideae</taxon>
        <taxon>Hibiscus</taxon>
    </lineage>
</organism>
<accession>A0ABR2EVP7</accession>
<evidence type="ECO:0000313" key="2">
    <source>
        <dbReference type="Proteomes" id="UP001472677"/>
    </source>
</evidence>
<evidence type="ECO:0000313" key="1">
    <source>
        <dbReference type="EMBL" id="KAK8565142.1"/>
    </source>
</evidence>
<protein>
    <recommendedName>
        <fullName evidence="3">RNase H type-1 domain-containing protein</fullName>
    </recommendedName>
</protein>
<keyword evidence="2" id="KW-1185">Reference proteome</keyword>
<evidence type="ECO:0008006" key="3">
    <source>
        <dbReference type="Google" id="ProtNLM"/>
    </source>
</evidence>
<reference evidence="1 2" key="1">
    <citation type="journal article" date="2024" name="G3 (Bethesda)">
        <title>Genome assembly of Hibiscus sabdariffa L. provides insights into metabolisms of medicinal natural products.</title>
        <authorList>
            <person name="Kim T."/>
        </authorList>
    </citation>
    <scope>NUCLEOTIDE SEQUENCE [LARGE SCALE GENOMIC DNA]</scope>
    <source>
        <strain evidence="1">TK-2024</strain>
        <tissue evidence="1">Old leaves</tissue>
    </source>
</reference>
<name>A0ABR2EVP7_9ROSI</name>
<sequence>MENPNSLPLSENLGSTTLDVLPYGNPSGRPPEIVLMMYVSLIREHPGSPIAIVDQNLLKKSRLEEGSEVDKEGHKIHDSAMGDMKIGESGAGASDSALPEATVTGLTEPKVTYANMVVGFAREPDSRGNDHGIQSDVIVVLKDDYVIDRDGHFPFIKFSEKDLYGPCMVVDNRQHRQGLVVRNSMNGVAKGKAFTEAYKTSNPEKRTKAGRSARVTTSVVAMAPGQIAHVVEKEVTGSGHNHATVTILEQDPLQGVKRGLTKGRGISLKGAKENSRQGLNIRKSADAHTLLRLVTHEWVQNISNQMTSIVVRAVGVLEGVTKASASETGLLESVGSSSKHMITHQYERLGGLVNRTHGLIRNTEERLGRRLRAELDEVPWLTNDFISWKGTVGSKFSVKESYLARAGYVAQQGERIWKAIHKNAMVFGNEPGVRQSVLTRSLWLTQEALNRPWETKLQLVSRKGNMAADRLAKMAHQPRFEVTVYEEPLVECIGVLQRDEIM</sequence>
<gene>
    <name evidence="1" type="ORF">V6N12_058717</name>
</gene>
<comment type="caution">
    <text evidence="1">The sequence shown here is derived from an EMBL/GenBank/DDBJ whole genome shotgun (WGS) entry which is preliminary data.</text>
</comment>